<reference evidence="5" key="1">
    <citation type="submission" date="2019-06" db="EMBL/GenBank/DDBJ databases">
        <authorList>
            <consortium name="Wellcome Sanger Institute Data Sharing"/>
        </authorList>
    </citation>
    <scope>NUCLEOTIDE SEQUENCE [LARGE SCALE GENOMIC DNA]</scope>
</reference>
<dbReference type="SMART" id="SM00034">
    <property type="entry name" value="CLECT"/>
    <property type="match status" value="1"/>
</dbReference>
<organism evidence="5 6">
    <name type="scientific">Salarias fasciatus</name>
    <name type="common">Jewelled blenny</name>
    <name type="synonym">Blennius fasciatus</name>
    <dbReference type="NCBI Taxonomy" id="181472"/>
    <lineage>
        <taxon>Eukaryota</taxon>
        <taxon>Metazoa</taxon>
        <taxon>Chordata</taxon>
        <taxon>Craniata</taxon>
        <taxon>Vertebrata</taxon>
        <taxon>Euteleostomi</taxon>
        <taxon>Actinopterygii</taxon>
        <taxon>Neopterygii</taxon>
        <taxon>Teleostei</taxon>
        <taxon>Neoteleostei</taxon>
        <taxon>Acanthomorphata</taxon>
        <taxon>Ovalentaria</taxon>
        <taxon>Blenniimorphae</taxon>
        <taxon>Blenniiformes</taxon>
        <taxon>Blennioidei</taxon>
        <taxon>Blenniidae</taxon>
        <taxon>Salariinae</taxon>
        <taxon>Salarias</taxon>
    </lineage>
</organism>
<evidence type="ECO:0000256" key="3">
    <source>
        <dbReference type="SAM" id="Phobius"/>
    </source>
</evidence>
<dbReference type="AlphaFoldDB" id="A0A672G0X5"/>
<dbReference type="PROSITE" id="PS50041">
    <property type="entry name" value="C_TYPE_LECTIN_2"/>
    <property type="match status" value="1"/>
</dbReference>
<name>A0A672G0X5_SALFA</name>
<gene>
    <name evidence="5" type="primary">LOC115407095</name>
</gene>
<feature type="domain" description="C-type lectin" evidence="4">
    <location>
        <begin position="131"/>
        <end position="260"/>
    </location>
</feature>
<keyword evidence="3" id="KW-0472">Membrane</keyword>
<keyword evidence="3" id="KW-0812">Transmembrane</keyword>
<keyword evidence="2" id="KW-1015">Disulfide bond</keyword>
<evidence type="ECO:0000259" key="4">
    <source>
        <dbReference type="PROSITE" id="PS50041"/>
    </source>
</evidence>
<dbReference type="InterPro" id="IPR016186">
    <property type="entry name" value="C-type_lectin-like/link_sf"/>
</dbReference>
<evidence type="ECO:0000256" key="1">
    <source>
        <dbReference type="ARBA" id="ARBA00022734"/>
    </source>
</evidence>
<dbReference type="GO" id="GO:0030246">
    <property type="term" value="F:carbohydrate binding"/>
    <property type="evidence" value="ECO:0007669"/>
    <property type="project" value="UniProtKB-KW"/>
</dbReference>
<dbReference type="InterPro" id="IPR018378">
    <property type="entry name" value="C-type_lectin_CS"/>
</dbReference>
<feature type="transmembrane region" description="Helical" evidence="3">
    <location>
        <begin position="12"/>
        <end position="35"/>
    </location>
</feature>
<reference evidence="5" key="2">
    <citation type="submission" date="2025-08" db="UniProtKB">
        <authorList>
            <consortium name="Ensembl"/>
        </authorList>
    </citation>
    <scope>IDENTIFICATION</scope>
</reference>
<dbReference type="InterPro" id="IPR001304">
    <property type="entry name" value="C-type_lectin-like"/>
</dbReference>
<accession>A0A672G0X5</accession>
<dbReference type="SUPFAM" id="SSF56436">
    <property type="entry name" value="C-type lectin-like"/>
    <property type="match status" value="1"/>
</dbReference>
<dbReference type="InterPro" id="IPR016187">
    <property type="entry name" value="CTDL_fold"/>
</dbReference>
<dbReference type="Pfam" id="PF00059">
    <property type="entry name" value="Lectin_C"/>
    <property type="match status" value="1"/>
</dbReference>
<dbReference type="CDD" id="cd03590">
    <property type="entry name" value="CLECT_DC-SIGN_like"/>
    <property type="match status" value="1"/>
</dbReference>
<evidence type="ECO:0000313" key="5">
    <source>
        <dbReference type="Ensembl" id="ENSSFAP00005010665.1"/>
    </source>
</evidence>
<sequence length="267" mass="31009">MRPDFSVNQYRLLVISLAVLAVVLLTVNIGLGVYYSKLTGGYLVTDINREIAKLQKIYDQMVQGKEEAQKQLVKEMSDHQFTKWEMEHQIRRTKDYQKQIDKIQTDVSALRSHLPLIKDGCRHCLPGWTYMESTCFYFAISESHSSRTWYSARSFCKAYKADLAIINSREKQLAVFNLINNYHDPSRPRHQTGLWTGLTDQDQEGVWKWVDGTRLSEGYWRVGEPNNQQNEDCAAVYPADNPFQSWNDAPCRHSLKWICEMEPKSSS</sequence>
<protein>
    <submittedName>
        <fullName evidence="5">CD209 antigen-like protein C</fullName>
    </submittedName>
</protein>
<evidence type="ECO:0000256" key="2">
    <source>
        <dbReference type="ARBA" id="ARBA00023157"/>
    </source>
</evidence>
<keyword evidence="1" id="KW-0430">Lectin</keyword>
<dbReference type="InParanoid" id="A0A672G0X5"/>
<dbReference type="Ensembl" id="ENSSFAT00005011128.1">
    <property type="protein sequence ID" value="ENSSFAP00005010665.1"/>
    <property type="gene ID" value="ENSSFAG00005005986.1"/>
</dbReference>
<keyword evidence="3" id="KW-1133">Transmembrane helix</keyword>
<dbReference type="InterPro" id="IPR050111">
    <property type="entry name" value="C-type_lectin/snaclec_domain"/>
</dbReference>
<evidence type="ECO:0000313" key="6">
    <source>
        <dbReference type="Proteomes" id="UP000472267"/>
    </source>
</evidence>
<dbReference type="InterPro" id="IPR033989">
    <property type="entry name" value="CD209-like_CTLD"/>
</dbReference>
<reference evidence="5" key="3">
    <citation type="submission" date="2025-09" db="UniProtKB">
        <authorList>
            <consortium name="Ensembl"/>
        </authorList>
    </citation>
    <scope>IDENTIFICATION</scope>
</reference>
<keyword evidence="6" id="KW-1185">Reference proteome</keyword>
<dbReference type="Gene3D" id="3.10.100.10">
    <property type="entry name" value="Mannose-Binding Protein A, subunit A"/>
    <property type="match status" value="1"/>
</dbReference>
<dbReference type="Proteomes" id="UP000472267">
    <property type="component" value="Chromosome 19"/>
</dbReference>
<dbReference type="PANTHER" id="PTHR22803">
    <property type="entry name" value="MANNOSE, PHOSPHOLIPASE, LECTIN RECEPTOR RELATED"/>
    <property type="match status" value="1"/>
</dbReference>
<dbReference type="PROSITE" id="PS00615">
    <property type="entry name" value="C_TYPE_LECTIN_1"/>
    <property type="match status" value="1"/>
</dbReference>
<proteinExistence type="predicted"/>